<accession>A0ABS4J4Q4</accession>
<comment type="caution">
    <text evidence="2">The sequence shown here is derived from an EMBL/GenBank/DDBJ whole genome shotgun (WGS) entry which is preliminary data.</text>
</comment>
<evidence type="ECO:0000313" key="3">
    <source>
        <dbReference type="Proteomes" id="UP001519287"/>
    </source>
</evidence>
<keyword evidence="1" id="KW-0472">Membrane</keyword>
<dbReference type="Proteomes" id="UP001519287">
    <property type="component" value="Unassembled WGS sequence"/>
</dbReference>
<dbReference type="EMBL" id="JAGGLB010000028">
    <property type="protein sequence ID" value="MBP1994821.1"/>
    <property type="molecule type" value="Genomic_DNA"/>
</dbReference>
<gene>
    <name evidence="2" type="ORF">J2Z66_006461</name>
</gene>
<name>A0ABS4J4Q4_9BACL</name>
<dbReference type="RefSeq" id="WP_209976646.1">
    <property type="nucleotide sequence ID" value="NZ_JAGGLB010000028.1"/>
</dbReference>
<proteinExistence type="predicted"/>
<evidence type="ECO:0000313" key="2">
    <source>
        <dbReference type="EMBL" id="MBP1994821.1"/>
    </source>
</evidence>
<evidence type="ECO:0000256" key="1">
    <source>
        <dbReference type="SAM" id="Phobius"/>
    </source>
</evidence>
<protein>
    <submittedName>
        <fullName evidence="2">Uncharacterized protein</fullName>
    </submittedName>
</protein>
<keyword evidence="3" id="KW-1185">Reference proteome</keyword>
<reference evidence="2 3" key="1">
    <citation type="submission" date="2021-03" db="EMBL/GenBank/DDBJ databases">
        <title>Genomic Encyclopedia of Type Strains, Phase IV (KMG-IV): sequencing the most valuable type-strain genomes for metagenomic binning, comparative biology and taxonomic classification.</title>
        <authorList>
            <person name="Goeker M."/>
        </authorList>
    </citation>
    <scope>NUCLEOTIDE SEQUENCE [LARGE SCALE GENOMIC DNA]</scope>
    <source>
        <strain evidence="2 3">DSM 26048</strain>
    </source>
</reference>
<keyword evidence="1" id="KW-1133">Transmembrane helix</keyword>
<keyword evidence="1" id="KW-0812">Transmembrane</keyword>
<organism evidence="2 3">
    <name type="scientific">Paenibacillus eucommiae</name>
    <dbReference type="NCBI Taxonomy" id="1355755"/>
    <lineage>
        <taxon>Bacteria</taxon>
        <taxon>Bacillati</taxon>
        <taxon>Bacillota</taxon>
        <taxon>Bacilli</taxon>
        <taxon>Bacillales</taxon>
        <taxon>Paenibacillaceae</taxon>
        <taxon>Paenibacillus</taxon>
    </lineage>
</organism>
<feature type="transmembrane region" description="Helical" evidence="1">
    <location>
        <begin position="30"/>
        <end position="47"/>
    </location>
</feature>
<feature type="transmembrane region" description="Helical" evidence="1">
    <location>
        <begin position="6"/>
        <end position="23"/>
    </location>
</feature>
<sequence length="77" mass="8496">MLAVLGILAVTAMIIWFEVPSLWKRGLKRELIVFSILLILGAGVSIAKSSHIQVPNPLDMMNVMFKPLGDFIFGIIT</sequence>